<dbReference type="AlphaFoldDB" id="G3HHA6"/>
<organism evidence="2 3">
    <name type="scientific">Cricetulus griseus</name>
    <name type="common">Chinese hamster</name>
    <name type="synonym">Cricetulus barabensis griseus</name>
    <dbReference type="NCBI Taxonomy" id="10029"/>
    <lineage>
        <taxon>Eukaryota</taxon>
        <taxon>Metazoa</taxon>
        <taxon>Chordata</taxon>
        <taxon>Craniata</taxon>
        <taxon>Vertebrata</taxon>
        <taxon>Euteleostomi</taxon>
        <taxon>Mammalia</taxon>
        <taxon>Eutheria</taxon>
        <taxon>Euarchontoglires</taxon>
        <taxon>Glires</taxon>
        <taxon>Rodentia</taxon>
        <taxon>Myomorpha</taxon>
        <taxon>Muroidea</taxon>
        <taxon>Cricetidae</taxon>
        <taxon>Cricetinae</taxon>
        <taxon>Cricetulus</taxon>
    </lineage>
</organism>
<evidence type="ECO:0000256" key="1">
    <source>
        <dbReference type="SAM" id="MobiDB-lite"/>
    </source>
</evidence>
<evidence type="ECO:0000313" key="2">
    <source>
        <dbReference type="EMBL" id="EGW07358.1"/>
    </source>
</evidence>
<dbReference type="Proteomes" id="UP000001075">
    <property type="component" value="Unassembled WGS sequence"/>
</dbReference>
<sequence>MSLYLSHTLDELQHISGRGCSQSVGFRLCGELAGGHLPGKKPRKSASGVPTEPWQERQQGVSRPFALESCREPEHTLTRTSRDPRLLWGTVSRQEAGTSEKGICQSEANNPYSPSQSMAIYQDTGTGQGQPHDTWCSCCPYWLTESGCQ</sequence>
<feature type="region of interest" description="Disordered" evidence="1">
    <location>
        <begin position="35"/>
        <end position="63"/>
    </location>
</feature>
<name>G3HHA6_CRIGR</name>
<protein>
    <submittedName>
        <fullName evidence="2">Uncharacterized protein</fullName>
    </submittedName>
</protein>
<evidence type="ECO:0000313" key="3">
    <source>
        <dbReference type="Proteomes" id="UP000001075"/>
    </source>
</evidence>
<proteinExistence type="predicted"/>
<dbReference type="InParanoid" id="G3HHA6"/>
<gene>
    <name evidence="2" type="ORF">I79_010004</name>
</gene>
<dbReference type="EMBL" id="JH000374">
    <property type="protein sequence ID" value="EGW07358.1"/>
    <property type="molecule type" value="Genomic_DNA"/>
</dbReference>
<reference evidence="3" key="1">
    <citation type="journal article" date="2011" name="Nat. Biotechnol.">
        <title>The genomic sequence of the Chinese hamster ovary (CHO)-K1 cell line.</title>
        <authorList>
            <person name="Xu X."/>
            <person name="Nagarajan H."/>
            <person name="Lewis N.E."/>
            <person name="Pan S."/>
            <person name="Cai Z."/>
            <person name="Liu X."/>
            <person name="Chen W."/>
            <person name="Xie M."/>
            <person name="Wang W."/>
            <person name="Hammond S."/>
            <person name="Andersen M.R."/>
            <person name="Neff N."/>
            <person name="Passarelli B."/>
            <person name="Koh W."/>
            <person name="Fan H.C."/>
            <person name="Wang J."/>
            <person name="Gui Y."/>
            <person name="Lee K.H."/>
            <person name="Betenbaugh M.J."/>
            <person name="Quake S.R."/>
            <person name="Famili I."/>
            <person name="Palsson B.O."/>
            <person name="Wang J."/>
        </authorList>
    </citation>
    <scope>NUCLEOTIDE SEQUENCE [LARGE SCALE GENOMIC DNA]</scope>
    <source>
        <strain evidence="3">CHO K1 cell line</strain>
    </source>
</reference>
<accession>G3HHA6</accession>